<evidence type="ECO:0000313" key="12">
    <source>
        <dbReference type="EMBL" id="CAD9772696.1"/>
    </source>
</evidence>
<accession>A0A7S2TXL2</accession>
<dbReference type="EMBL" id="HBHP01026927">
    <property type="protein sequence ID" value="CAD9772695.1"/>
    <property type="molecule type" value="Transcribed_RNA"/>
</dbReference>
<keyword evidence="4" id="KW-0698">rRNA processing</keyword>
<dbReference type="FunFam" id="3.40.1280.10:FF:000003">
    <property type="entry name" value="Ribosomal RNA small subunit methyltransferase"/>
    <property type="match status" value="1"/>
</dbReference>
<dbReference type="Gene3D" id="3.40.1280.10">
    <property type="match status" value="1"/>
</dbReference>
<comment type="similarity">
    <text evidence="2">Belongs to the class IV-like SAM-binding methyltransferase superfamily. RNA methyltransferase NEP1 family.</text>
</comment>
<evidence type="ECO:0000256" key="7">
    <source>
        <dbReference type="ARBA" id="ARBA00022691"/>
    </source>
</evidence>
<proteinExistence type="inferred from homology"/>
<name>A0A7S2TXL2_9EUKA</name>
<evidence type="ECO:0000256" key="2">
    <source>
        <dbReference type="ARBA" id="ARBA00008115"/>
    </source>
</evidence>
<evidence type="ECO:0000256" key="8">
    <source>
        <dbReference type="ARBA" id="ARBA00022730"/>
    </source>
</evidence>
<dbReference type="PANTHER" id="PTHR12636">
    <property type="entry name" value="NEP1/MRA1"/>
    <property type="match status" value="1"/>
</dbReference>
<dbReference type="InterPro" id="IPR029026">
    <property type="entry name" value="tRNA_m1G_MTases_N"/>
</dbReference>
<keyword evidence="9" id="KW-0694">RNA-binding</keyword>
<dbReference type="Pfam" id="PF03587">
    <property type="entry name" value="EMG1"/>
    <property type="match status" value="1"/>
</dbReference>
<dbReference type="GO" id="GO:0032040">
    <property type="term" value="C:small-subunit processome"/>
    <property type="evidence" value="ECO:0007669"/>
    <property type="project" value="TreeGrafter"/>
</dbReference>
<dbReference type="GO" id="GO:0070037">
    <property type="term" value="F:rRNA (pseudouridine) methyltransferase activity"/>
    <property type="evidence" value="ECO:0007669"/>
    <property type="project" value="InterPro"/>
</dbReference>
<dbReference type="SUPFAM" id="SSF75217">
    <property type="entry name" value="alpha/beta knot"/>
    <property type="match status" value="1"/>
</dbReference>
<evidence type="ECO:0000256" key="3">
    <source>
        <dbReference type="ARBA" id="ARBA00022517"/>
    </source>
</evidence>
<comment type="subcellular location">
    <subcellularLocation>
        <location evidence="1">Nucleus</location>
        <location evidence="1">Nucleolus</location>
    </subcellularLocation>
</comment>
<evidence type="ECO:0000256" key="6">
    <source>
        <dbReference type="ARBA" id="ARBA00022679"/>
    </source>
</evidence>
<dbReference type="PANTHER" id="PTHR12636:SF5">
    <property type="entry name" value="RIBOSOMAL RNA SMALL SUBUNIT METHYLTRANSFERASE NEP1"/>
    <property type="match status" value="1"/>
</dbReference>
<organism evidence="11">
    <name type="scientific">Lotharella oceanica</name>
    <dbReference type="NCBI Taxonomy" id="641309"/>
    <lineage>
        <taxon>Eukaryota</taxon>
        <taxon>Sar</taxon>
        <taxon>Rhizaria</taxon>
        <taxon>Cercozoa</taxon>
        <taxon>Chlorarachniophyceae</taxon>
        <taxon>Lotharella</taxon>
    </lineage>
</organism>
<keyword evidence="8" id="KW-0699">rRNA-binding</keyword>
<dbReference type="InterPro" id="IPR029028">
    <property type="entry name" value="Alpha/beta_knot_MTases"/>
</dbReference>
<keyword evidence="7" id="KW-0949">S-adenosyl-L-methionine</keyword>
<evidence type="ECO:0000313" key="11">
    <source>
        <dbReference type="EMBL" id="CAD9772695.1"/>
    </source>
</evidence>
<evidence type="ECO:0000256" key="9">
    <source>
        <dbReference type="ARBA" id="ARBA00022884"/>
    </source>
</evidence>
<reference evidence="11" key="1">
    <citation type="submission" date="2021-01" db="EMBL/GenBank/DDBJ databases">
        <authorList>
            <person name="Corre E."/>
            <person name="Pelletier E."/>
            <person name="Niang G."/>
            <person name="Scheremetjew M."/>
            <person name="Finn R."/>
            <person name="Kale V."/>
            <person name="Holt S."/>
            <person name="Cochrane G."/>
            <person name="Meng A."/>
            <person name="Brown T."/>
            <person name="Cohen L."/>
        </authorList>
    </citation>
    <scope>NUCLEOTIDE SEQUENCE</scope>
    <source>
        <strain evidence="11">CCMP622</strain>
    </source>
</reference>
<evidence type="ECO:0000256" key="5">
    <source>
        <dbReference type="ARBA" id="ARBA00022603"/>
    </source>
</evidence>
<keyword evidence="5" id="KW-0489">Methyltransferase</keyword>
<protein>
    <submittedName>
        <fullName evidence="11">Uncharacterized protein</fullName>
    </submittedName>
</protein>
<evidence type="ECO:0000256" key="4">
    <source>
        <dbReference type="ARBA" id="ARBA00022552"/>
    </source>
</evidence>
<gene>
    <name evidence="11" type="ORF">LSP00402_LOCUS16685</name>
    <name evidence="12" type="ORF">LSP00402_LOCUS16686</name>
</gene>
<dbReference type="CDD" id="cd18088">
    <property type="entry name" value="Nep1-like"/>
    <property type="match status" value="1"/>
</dbReference>
<dbReference type="GO" id="GO:0070475">
    <property type="term" value="P:rRNA base methylation"/>
    <property type="evidence" value="ECO:0007669"/>
    <property type="project" value="InterPro"/>
</dbReference>
<keyword evidence="6" id="KW-0808">Transferase</keyword>
<dbReference type="InterPro" id="IPR005304">
    <property type="entry name" value="Rbsml_bgen_MeTrfase_EMG1/NEP1"/>
</dbReference>
<dbReference type="GO" id="GO:0019843">
    <property type="term" value="F:rRNA binding"/>
    <property type="evidence" value="ECO:0007669"/>
    <property type="project" value="UniProtKB-KW"/>
</dbReference>
<keyword evidence="10" id="KW-0539">Nucleus</keyword>
<evidence type="ECO:0000256" key="10">
    <source>
        <dbReference type="ARBA" id="ARBA00023242"/>
    </source>
</evidence>
<evidence type="ECO:0000256" key="1">
    <source>
        <dbReference type="ARBA" id="ARBA00004604"/>
    </source>
</evidence>
<keyword evidence="3" id="KW-0690">Ribosome biogenesis</keyword>
<sequence>MAVAGERRGLSRSRALALIAALWFAAVTFCIMRVAPDDLGDEIDTSGVFVVLEKAHLKYAKIGRQLTLLNAQDHADYLMRNKEDPALYRPDIVHQALMSVLDSPLNKAGKIRGVYIHTTDKHVIFVDPHARIPRMFRRFCGLIVEVLQRMSVRSSHGGKKLLKLVRSPVSSHFPIGCRRIAFSHSAGNATDFYAYTQQIDPSEPLVLIVGAMAHGNVLDLIEGDVLSSALSVSKYPLSAACAISRILGGLERRLGIL</sequence>
<dbReference type="EMBL" id="HBHP01026928">
    <property type="protein sequence ID" value="CAD9772696.1"/>
    <property type="molecule type" value="Transcribed_RNA"/>
</dbReference>
<dbReference type="AlphaFoldDB" id="A0A7S2TXL2"/>